<dbReference type="Gene3D" id="3.30.2020.30">
    <property type="match status" value="1"/>
</dbReference>
<evidence type="ECO:0000313" key="4">
    <source>
        <dbReference type="EMBL" id="PWK48579.1"/>
    </source>
</evidence>
<dbReference type="OrthoDB" id="9794178at2"/>
<keyword evidence="2" id="KW-0408">Iron</keyword>
<keyword evidence="5" id="KW-1185">Reference proteome</keyword>
<keyword evidence="1" id="KW-0479">Metal-binding</keyword>
<organism evidence="4 5">
    <name type="scientific">Pleionea mediterranea</name>
    <dbReference type="NCBI Taxonomy" id="523701"/>
    <lineage>
        <taxon>Bacteria</taxon>
        <taxon>Pseudomonadati</taxon>
        <taxon>Pseudomonadota</taxon>
        <taxon>Gammaproteobacteria</taxon>
        <taxon>Oceanospirillales</taxon>
        <taxon>Pleioneaceae</taxon>
        <taxon>Pleionea</taxon>
    </lineage>
</organism>
<dbReference type="GO" id="GO:0046872">
    <property type="term" value="F:metal ion binding"/>
    <property type="evidence" value="ECO:0007669"/>
    <property type="project" value="UniProtKB-KW"/>
</dbReference>
<dbReference type="PANTHER" id="PTHR35303">
    <property type="entry name" value="OS02G0197800 PROTEIN"/>
    <property type="match status" value="1"/>
</dbReference>
<dbReference type="Proteomes" id="UP000245790">
    <property type="component" value="Unassembled WGS sequence"/>
</dbReference>
<dbReference type="AlphaFoldDB" id="A0A316FJA2"/>
<evidence type="ECO:0000259" key="3">
    <source>
        <dbReference type="Pfam" id="PF06155"/>
    </source>
</evidence>
<reference evidence="4 5" key="1">
    <citation type="submission" date="2018-05" db="EMBL/GenBank/DDBJ databases">
        <title>Genomic Encyclopedia of Type Strains, Phase IV (KMG-IV): sequencing the most valuable type-strain genomes for metagenomic binning, comparative biology and taxonomic classification.</title>
        <authorList>
            <person name="Goeker M."/>
        </authorList>
    </citation>
    <scope>NUCLEOTIDE SEQUENCE [LARGE SCALE GENOMIC DNA]</scope>
    <source>
        <strain evidence="4 5">DSM 25350</strain>
    </source>
</reference>
<protein>
    <submittedName>
        <fullName evidence="4">DUF971 family protein</fullName>
    </submittedName>
</protein>
<evidence type="ECO:0000256" key="1">
    <source>
        <dbReference type="ARBA" id="ARBA00022723"/>
    </source>
</evidence>
<dbReference type="RefSeq" id="WP_109764250.1">
    <property type="nucleotide sequence ID" value="NZ_QGGU01000009.1"/>
</dbReference>
<evidence type="ECO:0000313" key="5">
    <source>
        <dbReference type="Proteomes" id="UP000245790"/>
    </source>
</evidence>
<dbReference type="EMBL" id="QGGU01000009">
    <property type="protein sequence ID" value="PWK48579.1"/>
    <property type="molecule type" value="Genomic_DNA"/>
</dbReference>
<dbReference type="PANTHER" id="PTHR35303:SF5">
    <property type="entry name" value="OS02G0197800 PROTEIN"/>
    <property type="match status" value="1"/>
</dbReference>
<name>A0A316FJA2_9GAMM</name>
<dbReference type="Pfam" id="PF06155">
    <property type="entry name" value="GBBH-like_N"/>
    <property type="match status" value="1"/>
</dbReference>
<gene>
    <name evidence="4" type="ORF">C8D97_109130</name>
</gene>
<comment type="caution">
    <text evidence="4">The sequence shown here is derived from an EMBL/GenBank/DDBJ whole genome shotgun (WGS) entry which is preliminary data.</text>
</comment>
<proteinExistence type="predicted"/>
<feature type="domain" description="Gamma-butyrobetaine hydroxylase-like N-terminal" evidence="3">
    <location>
        <begin position="9"/>
        <end position="91"/>
    </location>
</feature>
<sequence length="126" mass="14296">MSDKAPTDIKFHQKSQKLEVVFDDISYQLSAEYLRVFSPSAEVRGHGGGPLKLVTEKKQVKIVNLTPVGHYAIQITFDDGHDSGLYTWQTFRELGDNFESNWAEYEARLAKEGGSRDVKALYKKVE</sequence>
<dbReference type="InterPro" id="IPR010376">
    <property type="entry name" value="GBBH-like_N"/>
</dbReference>
<accession>A0A316FJA2</accession>
<evidence type="ECO:0000256" key="2">
    <source>
        <dbReference type="ARBA" id="ARBA00023004"/>
    </source>
</evidence>
<dbReference type="InterPro" id="IPR038492">
    <property type="entry name" value="GBBH-like_N_sf"/>
</dbReference>